<dbReference type="SUPFAM" id="SSF47090">
    <property type="entry name" value="PGBD-like"/>
    <property type="match status" value="1"/>
</dbReference>
<dbReference type="InterPro" id="IPR002477">
    <property type="entry name" value="Peptidoglycan-bd-like"/>
</dbReference>
<feature type="signal peptide" evidence="1">
    <location>
        <begin position="1"/>
        <end position="18"/>
    </location>
</feature>
<evidence type="ECO:0000313" key="4">
    <source>
        <dbReference type="Proteomes" id="UP000262073"/>
    </source>
</evidence>
<protein>
    <recommendedName>
        <fullName evidence="2">Peptidoglycan binding-like domain-containing protein</fullName>
    </recommendedName>
</protein>
<evidence type="ECO:0000256" key="1">
    <source>
        <dbReference type="SAM" id="SignalP"/>
    </source>
</evidence>
<dbReference type="RefSeq" id="WP_117315511.1">
    <property type="nucleotide sequence ID" value="NZ_CP031769.1"/>
</dbReference>
<dbReference type="Pfam" id="PF01471">
    <property type="entry name" value="PG_binding_1"/>
    <property type="match status" value="1"/>
</dbReference>
<proteinExistence type="predicted"/>
<name>A0A346NIZ5_9ALTE</name>
<evidence type="ECO:0000313" key="3">
    <source>
        <dbReference type="EMBL" id="AXR05502.1"/>
    </source>
</evidence>
<sequence>MKPLLSLILIALTPAAFAMDKNEKFAIKGVGNTPCPTYVKMLQEDNPQKYLYAGWLNGYLTGQNQHLSDTFDVTSWRDIQTLGNYLYAYCKQHPQLSFFQASTQLINQLHNGRISEFNGAIKVSDNGQHYKLYSQVVEAVQQVLIQKGYFEGPPSSEVTEDLKNAIEAFQDDHDISEKMLFGQKTLNALFHASTD</sequence>
<feature type="domain" description="Peptidoglycan binding-like" evidence="2">
    <location>
        <begin position="136"/>
        <end position="188"/>
    </location>
</feature>
<organism evidence="3 4">
    <name type="scientific">Salinimonas sediminis</name>
    <dbReference type="NCBI Taxonomy" id="2303538"/>
    <lineage>
        <taxon>Bacteria</taxon>
        <taxon>Pseudomonadati</taxon>
        <taxon>Pseudomonadota</taxon>
        <taxon>Gammaproteobacteria</taxon>
        <taxon>Alteromonadales</taxon>
        <taxon>Alteromonadaceae</taxon>
        <taxon>Alteromonas/Salinimonas group</taxon>
        <taxon>Salinimonas</taxon>
    </lineage>
</organism>
<gene>
    <name evidence="3" type="ORF">D0Y50_03425</name>
</gene>
<dbReference type="EMBL" id="CP031769">
    <property type="protein sequence ID" value="AXR05502.1"/>
    <property type="molecule type" value="Genomic_DNA"/>
</dbReference>
<feature type="chain" id="PRO_5016691199" description="Peptidoglycan binding-like domain-containing protein" evidence="1">
    <location>
        <begin position="19"/>
        <end position="195"/>
    </location>
</feature>
<evidence type="ECO:0000259" key="2">
    <source>
        <dbReference type="Pfam" id="PF01471"/>
    </source>
</evidence>
<dbReference type="OrthoDB" id="6507154at2"/>
<accession>A0A346NIZ5</accession>
<dbReference type="InterPro" id="IPR036366">
    <property type="entry name" value="PGBDSf"/>
</dbReference>
<keyword evidence="4" id="KW-1185">Reference proteome</keyword>
<dbReference type="InterPro" id="IPR036365">
    <property type="entry name" value="PGBD-like_sf"/>
</dbReference>
<dbReference type="Gene3D" id="1.10.101.10">
    <property type="entry name" value="PGBD-like superfamily/PGBD"/>
    <property type="match status" value="1"/>
</dbReference>
<dbReference type="KEGG" id="salm:D0Y50_03425"/>
<keyword evidence="1" id="KW-0732">Signal</keyword>
<dbReference type="Proteomes" id="UP000262073">
    <property type="component" value="Chromosome"/>
</dbReference>
<dbReference type="AlphaFoldDB" id="A0A346NIZ5"/>
<reference evidence="3 4" key="1">
    <citation type="submission" date="2018-08" db="EMBL/GenBank/DDBJ databases">
        <title>Salinimonas sediminis sp. nov., a piezophilic bacterium isolated from a deep-sea sediment sample from the New Britain Trench.</title>
        <authorList>
            <person name="Cao J."/>
        </authorList>
    </citation>
    <scope>NUCLEOTIDE SEQUENCE [LARGE SCALE GENOMIC DNA]</scope>
    <source>
        <strain evidence="3 4">N102</strain>
    </source>
</reference>